<dbReference type="OrthoDB" id="9899341at2759"/>
<dbReference type="InterPro" id="IPR027951">
    <property type="entry name" value="Nepro_N"/>
</dbReference>
<dbReference type="GeneID" id="113404521"/>
<dbReference type="AlphaFoldDB" id="A0A8B8IXB3"/>
<evidence type="ECO:0000313" key="3">
    <source>
        <dbReference type="RefSeq" id="XP_026501237.2"/>
    </source>
</evidence>
<dbReference type="PANTHER" id="PTHR34761">
    <property type="entry name" value="NUCLEOLUS AND NEURAL PROGENITOR PROTEIN"/>
    <property type="match status" value="1"/>
</dbReference>
<name>A0A8B8IXB3_VANTA</name>
<dbReference type="GO" id="GO:0045747">
    <property type="term" value="P:positive regulation of Notch signaling pathway"/>
    <property type="evidence" value="ECO:0007669"/>
    <property type="project" value="TreeGrafter"/>
</dbReference>
<keyword evidence="2" id="KW-1185">Reference proteome</keyword>
<accession>A0A8B8IXB3</accession>
<evidence type="ECO:0000313" key="2">
    <source>
        <dbReference type="Proteomes" id="UP001652626"/>
    </source>
</evidence>
<dbReference type="Pfam" id="PF14780">
    <property type="entry name" value="NEPRO_N"/>
    <property type="match status" value="1"/>
</dbReference>
<dbReference type="RefSeq" id="XP_026501237.2">
    <property type="nucleotide sequence ID" value="XM_026645452.2"/>
</dbReference>
<organism evidence="2 3">
    <name type="scientific">Vanessa tameamea</name>
    <name type="common">Kamehameha butterfly</name>
    <dbReference type="NCBI Taxonomy" id="334116"/>
    <lineage>
        <taxon>Eukaryota</taxon>
        <taxon>Metazoa</taxon>
        <taxon>Ecdysozoa</taxon>
        <taxon>Arthropoda</taxon>
        <taxon>Hexapoda</taxon>
        <taxon>Insecta</taxon>
        <taxon>Pterygota</taxon>
        <taxon>Neoptera</taxon>
        <taxon>Endopterygota</taxon>
        <taxon>Lepidoptera</taxon>
        <taxon>Glossata</taxon>
        <taxon>Ditrysia</taxon>
        <taxon>Papilionoidea</taxon>
        <taxon>Nymphalidae</taxon>
        <taxon>Nymphalinae</taxon>
        <taxon>Vanessa</taxon>
    </lineage>
</organism>
<dbReference type="GO" id="GO:0005634">
    <property type="term" value="C:nucleus"/>
    <property type="evidence" value="ECO:0007669"/>
    <property type="project" value="TreeGrafter"/>
</dbReference>
<proteinExistence type="predicted"/>
<dbReference type="Proteomes" id="UP001652626">
    <property type="component" value="Chromosome 10"/>
</dbReference>
<protein>
    <submittedName>
        <fullName evidence="3">Nucleolus and neural progenitor protein-like</fullName>
    </submittedName>
</protein>
<dbReference type="OMA" id="NSFRNMP"/>
<evidence type="ECO:0000259" key="1">
    <source>
        <dbReference type="Pfam" id="PF14780"/>
    </source>
</evidence>
<gene>
    <name evidence="3" type="primary">LOC113404521</name>
</gene>
<reference evidence="3" key="1">
    <citation type="submission" date="2025-08" db="UniProtKB">
        <authorList>
            <consortium name="RefSeq"/>
        </authorList>
    </citation>
    <scope>IDENTIFICATION</scope>
    <source>
        <tissue evidence="3">Whole body</tissue>
    </source>
</reference>
<feature type="domain" description="Nucleolus and neural progenitor protein-like N-terminal" evidence="1">
    <location>
        <begin position="5"/>
        <end position="183"/>
    </location>
</feature>
<sequence>MFEPWNNRSVLQPPINTAACKNFEFKILKNICNTIIHVLSKQSPLHKESSIFSRFLYKFDKKFRNDIGYRYFKKVNVALRSYLRLPLIKDVHSFMDALPITNETTLAPTKQMLEYVLIRLMTFCKLMYRVTLCSKQAAVFYLNRIKRGESHWMCLMPFALLSRVWSMAFVLLQHSCNWYNQLYPTLNKLEYKGLKFLPDQYSLPSNLEDWIDMKYLNNAGRFQWSQKFITNFDSIVDEDDEEGLYENILKFVDNINKKTKDVEPDTQLLLPKQDVYTKIVPKQNNNDQGEAISRESFKSFMANLPPALTNPSVNIVRQDHCIKNVCDQDSLNEFIENEETYRNTSHEDKSLTNHLTFMQWQALKNSLLKLNCSFMNKNKVEMKVQIIWKEKCLEYM</sequence>
<dbReference type="PANTHER" id="PTHR34761:SF1">
    <property type="entry name" value="NUCLEOLUS AND NEURAL PROGENITOR PROTEIN"/>
    <property type="match status" value="1"/>
</dbReference>
<dbReference type="InterPro" id="IPR052835">
    <property type="entry name" value="Nepro"/>
</dbReference>